<dbReference type="Gene3D" id="3.30.9.10">
    <property type="entry name" value="D-Amino Acid Oxidase, subunit A, domain 2"/>
    <property type="match status" value="1"/>
</dbReference>
<protein>
    <submittedName>
        <fullName evidence="1">Uncharacterized protein</fullName>
    </submittedName>
</protein>
<evidence type="ECO:0000313" key="1">
    <source>
        <dbReference type="EMBL" id="GIH21563.1"/>
    </source>
</evidence>
<comment type="caution">
    <text evidence="1">The sequence shown here is derived from an EMBL/GenBank/DDBJ whole genome shotgun (WGS) entry which is preliminary data.</text>
</comment>
<proteinExistence type="predicted"/>
<dbReference type="EMBL" id="BONZ01000140">
    <property type="protein sequence ID" value="GIH21563.1"/>
    <property type="molecule type" value="Genomic_DNA"/>
</dbReference>
<name>A0A8J3R4J1_9ACTN</name>
<sequence>MHGAPGGLVAGIRPENGHTAKAILSFTSPLLEYDRRDVPAQQEILRAKFAGVGWLVPQFLAAMPAAADFYFDSLSQVHMPQWYRGRTVLLGDARILRLAAGRARYRDGARRRLRARR</sequence>
<keyword evidence="2" id="KW-1185">Reference proteome</keyword>
<evidence type="ECO:0000313" key="2">
    <source>
        <dbReference type="Proteomes" id="UP000642748"/>
    </source>
</evidence>
<dbReference type="PANTHER" id="PTHR46865:SF2">
    <property type="entry name" value="MONOOXYGENASE"/>
    <property type="match status" value="1"/>
</dbReference>
<dbReference type="InterPro" id="IPR051704">
    <property type="entry name" value="FAD_aromatic-hydroxylase"/>
</dbReference>
<gene>
    <name evidence="1" type="ORF">Raf01_97350</name>
</gene>
<organism evidence="1 2">
    <name type="scientific">Rugosimonospora africana</name>
    <dbReference type="NCBI Taxonomy" id="556532"/>
    <lineage>
        <taxon>Bacteria</taxon>
        <taxon>Bacillati</taxon>
        <taxon>Actinomycetota</taxon>
        <taxon>Actinomycetes</taxon>
        <taxon>Micromonosporales</taxon>
        <taxon>Micromonosporaceae</taxon>
        <taxon>Rugosimonospora</taxon>
    </lineage>
</organism>
<dbReference type="PANTHER" id="PTHR46865">
    <property type="entry name" value="OXIDOREDUCTASE-RELATED"/>
    <property type="match status" value="1"/>
</dbReference>
<dbReference type="InterPro" id="IPR036188">
    <property type="entry name" value="FAD/NAD-bd_sf"/>
</dbReference>
<dbReference type="Gene3D" id="3.50.50.60">
    <property type="entry name" value="FAD/NAD(P)-binding domain"/>
    <property type="match status" value="1"/>
</dbReference>
<reference evidence="1" key="1">
    <citation type="submission" date="2021-01" db="EMBL/GenBank/DDBJ databases">
        <title>Whole genome shotgun sequence of Rugosimonospora africana NBRC 104875.</title>
        <authorList>
            <person name="Komaki H."/>
            <person name="Tamura T."/>
        </authorList>
    </citation>
    <scope>NUCLEOTIDE SEQUENCE</scope>
    <source>
        <strain evidence="1">NBRC 104875</strain>
    </source>
</reference>
<dbReference type="AlphaFoldDB" id="A0A8J3R4J1"/>
<dbReference type="Proteomes" id="UP000642748">
    <property type="component" value="Unassembled WGS sequence"/>
</dbReference>
<accession>A0A8J3R4J1</accession>
<dbReference type="RefSeq" id="WP_203924938.1">
    <property type="nucleotide sequence ID" value="NZ_BONZ01000140.1"/>
</dbReference>